<reference evidence="2" key="1">
    <citation type="journal article" date="2019" name="Int. J. Syst. Evol. Microbiol.">
        <title>The Global Catalogue of Microorganisms (GCM) 10K type strain sequencing project: providing services to taxonomists for standard genome sequencing and annotation.</title>
        <authorList>
            <consortium name="The Broad Institute Genomics Platform"/>
            <consortium name="The Broad Institute Genome Sequencing Center for Infectious Disease"/>
            <person name="Wu L."/>
            <person name="Ma J."/>
        </authorList>
    </citation>
    <scope>NUCLEOTIDE SEQUENCE [LARGE SCALE GENOMIC DNA]</scope>
    <source>
        <strain evidence="2">JCM 18303</strain>
    </source>
</reference>
<proteinExistence type="predicted"/>
<keyword evidence="2" id="KW-1185">Reference proteome</keyword>
<gene>
    <name evidence="1" type="ORF">GCM10023321_29520</name>
</gene>
<evidence type="ECO:0000313" key="2">
    <source>
        <dbReference type="Proteomes" id="UP001428817"/>
    </source>
</evidence>
<name>A0ABP9Q460_9PSEU</name>
<sequence>MAGYRAAVDRIYLYNRAMPNSIATVHAIGAVAEARRYVDRLAGGIRAGTVGPGTRISLDLEADRLGVRPTGLRRLLEPVLAEGLLVTDRSSVLRVAPLNPAEAADITRLMHLLLPGLYAHASSRADDLALVRPLAARPRQIHRQPLHTRYPSTIDFLLRLLRPAAGGEPAEARILLTAVERYFFIGMVDALARHPDTVEHLLQTLENLVHAYRRGPAEARATAAELSGLFHDISRLSLRAAPTDADAPRSARILRLSR</sequence>
<organism evidence="1 2">
    <name type="scientific">Pseudonocardia eucalypti</name>
    <dbReference type="NCBI Taxonomy" id="648755"/>
    <lineage>
        <taxon>Bacteria</taxon>
        <taxon>Bacillati</taxon>
        <taxon>Actinomycetota</taxon>
        <taxon>Actinomycetes</taxon>
        <taxon>Pseudonocardiales</taxon>
        <taxon>Pseudonocardiaceae</taxon>
        <taxon>Pseudonocardia</taxon>
    </lineage>
</organism>
<protein>
    <recommendedName>
        <fullName evidence="3">GntR family transcriptional regulator</fullName>
    </recommendedName>
</protein>
<dbReference type="Proteomes" id="UP001428817">
    <property type="component" value="Unassembled WGS sequence"/>
</dbReference>
<evidence type="ECO:0008006" key="3">
    <source>
        <dbReference type="Google" id="ProtNLM"/>
    </source>
</evidence>
<dbReference type="EMBL" id="BAABJP010000010">
    <property type="protein sequence ID" value="GAA5155648.1"/>
    <property type="molecule type" value="Genomic_DNA"/>
</dbReference>
<comment type="caution">
    <text evidence="1">The sequence shown here is derived from an EMBL/GenBank/DDBJ whole genome shotgun (WGS) entry which is preliminary data.</text>
</comment>
<accession>A0ABP9Q460</accession>
<evidence type="ECO:0000313" key="1">
    <source>
        <dbReference type="EMBL" id="GAA5155648.1"/>
    </source>
</evidence>